<gene>
    <name evidence="3" type="ORF">PENSUB_4509</name>
</gene>
<sequence>MMNFLSTALLFSSLPLIHAQSGNGVHTIDVGEDGLSFNPASLTVAPGDKVEFHFYPPDHSVVQASFANPCQPISSGGFFSGFFKTTEESKTVFTLTVNNTDPIWYYCGVQGHCQAGMVGVINPPSSGQDTLDSFKSAAAKAKDTTVPANVFGGVVGNASSGNTSSTTTGTATSTATSSPSKTSATTATTTNAANTMHTAGDVGALMLLGLFSWLMM</sequence>
<name>A0A1Q5UC41_9EURO</name>
<dbReference type="InterPro" id="IPR052953">
    <property type="entry name" value="Ser-rich/MCO-related"/>
</dbReference>
<dbReference type="STRING" id="1316194.A0A1Q5UC41"/>
<keyword evidence="4" id="KW-1185">Reference proteome</keyword>
<dbReference type="AlphaFoldDB" id="A0A1Q5UC41"/>
<dbReference type="EMBL" id="MNBE01000398">
    <property type="protein sequence ID" value="OKP10044.1"/>
    <property type="molecule type" value="Genomic_DNA"/>
</dbReference>
<reference evidence="3 4" key="1">
    <citation type="submission" date="2016-10" db="EMBL/GenBank/DDBJ databases">
        <title>Genome sequence of the ascomycete fungus Penicillium subrubescens.</title>
        <authorList>
            <person name="De Vries R.P."/>
            <person name="Peng M."/>
            <person name="Dilokpimol A."/>
            <person name="Hilden K."/>
            <person name="Makela M.R."/>
            <person name="Grigoriev I."/>
            <person name="Riley R."/>
            <person name="Granchi Z."/>
        </authorList>
    </citation>
    <scope>NUCLEOTIDE SEQUENCE [LARGE SCALE GENOMIC DNA]</scope>
    <source>
        <strain evidence="3 4">CBS 132785</strain>
    </source>
</reference>
<dbReference type="Proteomes" id="UP000186955">
    <property type="component" value="Unassembled WGS sequence"/>
</dbReference>
<feature type="chain" id="PRO_5012366525" description="Phytocyanin domain-containing protein" evidence="2">
    <location>
        <begin position="20"/>
        <end position="216"/>
    </location>
</feature>
<keyword evidence="2" id="KW-0732">Signal</keyword>
<dbReference type="PANTHER" id="PTHR34883:SF15">
    <property type="entry name" value="EXTRACELLULAR SERINE-RICH PROTEIN"/>
    <property type="match status" value="1"/>
</dbReference>
<accession>A0A1Q5UC41</accession>
<dbReference type="CDD" id="cd00920">
    <property type="entry name" value="Cupredoxin"/>
    <property type="match status" value="1"/>
</dbReference>
<dbReference type="PANTHER" id="PTHR34883">
    <property type="entry name" value="SERINE-RICH PROTEIN, PUTATIVE-RELATED-RELATED"/>
    <property type="match status" value="1"/>
</dbReference>
<evidence type="ECO:0000313" key="3">
    <source>
        <dbReference type="EMBL" id="OKP10044.1"/>
    </source>
</evidence>
<comment type="caution">
    <text evidence="3">The sequence shown here is derived from an EMBL/GenBank/DDBJ whole genome shotgun (WGS) entry which is preliminary data.</text>
</comment>
<feature type="region of interest" description="Disordered" evidence="1">
    <location>
        <begin position="160"/>
        <end position="188"/>
    </location>
</feature>
<evidence type="ECO:0000313" key="4">
    <source>
        <dbReference type="Proteomes" id="UP000186955"/>
    </source>
</evidence>
<organism evidence="3 4">
    <name type="scientific">Penicillium subrubescens</name>
    <dbReference type="NCBI Taxonomy" id="1316194"/>
    <lineage>
        <taxon>Eukaryota</taxon>
        <taxon>Fungi</taxon>
        <taxon>Dikarya</taxon>
        <taxon>Ascomycota</taxon>
        <taxon>Pezizomycotina</taxon>
        <taxon>Eurotiomycetes</taxon>
        <taxon>Eurotiomycetidae</taxon>
        <taxon>Eurotiales</taxon>
        <taxon>Aspergillaceae</taxon>
        <taxon>Penicillium</taxon>
    </lineage>
</organism>
<evidence type="ECO:0008006" key="5">
    <source>
        <dbReference type="Google" id="ProtNLM"/>
    </source>
</evidence>
<feature type="signal peptide" evidence="2">
    <location>
        <begin position="1"/>
        <end position="19"/>
    </location>
</feature>
<dbReference type="SUPFAM" id="SSF49503">
    <property type="entry name" value="Cupredoxins"/>
    <property type="match status" value="1"/>
</dbReference>
<evidence type="ECO:0000256" key="2">
    <source>
        <dbReference type="SAM" id="SignalP"/>
    </source>
</evidence>
<dbReference type="Gene3D" id="2.60.40.420">
    <property type="entry name" value="Cupredoxins - blue copper proteins"/>
    <property type="match status" value="1"/>
</dbReference>
<dbReference type="OrthoDB" id="2331100at2759"/>
<proteinExistence type="predicted"/>
<evidence type="ECO:0000256" key="1">
    <source>
        <dbReference type="SAM" id="MobiDB-lite"/>
    </source>
</evidence>
<protein>
    <recommendedName>
        <fullName evidence="5">Phytocyanin domain-containing protein</fullName>
    </recommendedName>
</protein>
<dbReference type="InterPro" id="IPR008972">
    <property type="entry name" value="Cupredoxin"/>
</dbReference>